<evidence type="ECO:0000256" key="1">
    <source>
        <dbReference type="SAM" id="MobiDB-lite"/>
    </source>
</evidence>
<evidence type="ECO:0008006" key="4">
    <source>
        <dbReference type="Google" id="ProtNLM"/>
    </source>
</evidence>
<proteinExistence type="predicted"/>
<feature type="compositionally biased region" description="Gly residues" evidence="1">
    <location>
        <begin position="122"/>
        <end position="131"/>
    </location>
</feature>
<evidence type="ECO:0000313" key="3">
    <source>
        <dbReference type="Proteomes" id="UP000028761"/>
    </source>
</evidence>
<reference evidence="2" key="2">
    <citation type="submission" date="2025-09" db="UniProtKB">
        <authorList>
            <consortium name="Ensembl"/>
        </authorList>
    </citation>
    <scope>IDENTIFICATION</scope>
</reference>
<reference evidence="2" key="1">
    <citation type="submission" date="2025-08" db="UniProtKB">
        <authorList>
            <consortium name="Ensembl"/>
        </authorList>
    </citation>
    <scope>IDENTIFICATION</scope>
</reference>
<evidence type="ECO:0000313" key="2">
    <source>
        <dbReference type="Ensembl" id="ENSPANP00000058732.1"/>
    </source>
</evidence>
<dbReference type="Ensembl" id="ENSPANT00000073017.1">
    <property type="protein sequence ID" value="ENSPANP00000058732.1"/>
    <property type="gene ID" value="ENSPANG00000039052.1"/>
</dbReference>
<keyword evidence="3" id="KW-1185">Reference proteome</keyword>
<name>A0A8I5NU32_PAPAN</name>
<dbReference type="InterPro" id="IPR042772">
    <property type="entry name" value="SH3TC1/SH3TC2"/>
</dbReference>
<organism evidence="2 3">
    <name type="scientific">Papio anubis</name>
    <name type="common">Olive baboon</name>
    <dbReference type="NCBI Taxonomy" id="9555"/>
    <lineage>
        <taxon>Eukaryota</taxon>
        <taxon>Metazoa</taxon>
        <taxon>Chordata</taxon>
        <taxon>Craniata</taxon>
        <taxon>Vertebrata</taxon>
        <taxon>Euteleostomi</taxon>
        <taxon>Mammalia</taxon>
        <taxon>Eutheria</taxon>
        <taxon>Euarchontoglires</taxon>
        <taxon>Primates</taxon>
        <taxon>Haplorrhini</taxon>
        <taxon>Catarrhini</taxon>
        <taxon>Cercopithecidae</taxon>
        <taxon>Cercopithecinae</taxon>
        <taxon>Papio</taxon>
    </lineage>
</organism>
<accession>A0A8I5NU32</accession>
<dbReference type="GeneTree" id="ENSGT00530000063812"/>
<feature type="region of interest" description="Disordered" evidence="1">
    <location>
        <begin position="1"/>
        <end position="57"/>
    </location>
</feature>
<sequence length="294" mass="32126">MGKGPPGRKPVRGGPVEEESTAHPRWGGRHSSGAGSRPPQHRARSPAAVRGPLGLKGAGAQQRWRSLLWTPALDTASVLVLAGATSPDHTHSIHRARHVRPPQVMENLPAVITEEPTPMGRGPVGPSGGGSSRDHVWTMTTRPSVSWEKAGPEEAKAPGRGDLTLQLLAVRRKSGLQDPGLQQTLRGQLRLLENDSREMARVLGELSARLLSIHSDQDRIVVTFKTFEEIWKFSTYHALGFTHHCLANLLMDQAFWLLSPSEEEETAIQVHVDENALRLTHESLLVQEGECCMG</sequence>
<dbReference type="PANTHER" id="PTHR22647">
    <property type="entry name" value="SH3 DOMAIN AND TETRATRICOPEPTIDE REPEATS CONTAINING PROTEIN"/>
    <property type="match status" value="1"/>
</dbReference>
<dbReference type="AlphaFoldDB" id="A0A8I5NU32"/>
<feature type="region of interest" description="Disordered" evidence="1">
    <location>
        <begin position="114"/>
        <end position="135"/>
    </location>
</feature>
<dbReference type="PANTHER" id="PTHR22647:SF3">
    <property type="entry name" value="SH3 DOMAIN AND TETRATRICOPEPTIDE REPEAT-CONTAINING PROTEIN 1"/>
    <property type="match status" value="1"/>
</dbReference>
<protein>
    <recommendedName>
        <fullName evidence="4">SH3 domain-containing protein</fullName>
    </recommendedName>
</protein>
<dbReference type="Proteomes" id="UP000028761">
    <property type="component" value="Unplaced"/>
</dbReference>